<comment type="caution">
    <text evidence="2">The sequence shown here is derived from an EMBL/GenBank/DDBJ whole genome shotgun (WGS) entry which is preliminary data.</text>
</comment>
<dbReference type="AlphaFoldDB" id="A0A645DP19"/>
<proteinExistence type="predicted"/>
<reference evidence="2" key="1">
    <citation type="submission" date="2019-08" db="EMBL/GenBank/DDBJ databases">
        <authorList>
            <person name="Kucharzyk K."/>
            <person name="Murdoch R.W."/>
            <person name="Higgins S."/>
            <person name="Loffler F."/>
        </authorList>
    </citation>
    <scope>NUCLEOTIDE SEQUENCE</scope>
</reference>
<evidence type="ECO:0000256" key="1">
    <source>
        <dbReference type="SAM" id="MobiDB-lite"/>
    </source>
</evidence>
<feature type="region of interest" description="Disordered" evidence="1">
    <location>
        <begin position="70"/>
        <end position="100"/>
    </location>
</feature>
<accession>A0A645DP19</accession>
<name>A0A645DP19_9ZZZZ</name>
<organism evidence="2">
    <name type="scientific">bioreactor metagenome</name>
    <dbReference type="NCBI Taxonomy" id="1076179"/>
    <lineage>
        <taxon>unclassified sequences</taxon>
        <taxon>metagenomes</taxon>
        <taxon>ecological metagenomes</taxon>
    </lineage>
</organism>
<dbReference type="EMBL" id="VSSQ01037998">
    <property type="protein sequence ID" value="MPM90848.1"/>
    <property type="molecule type" value="Genomic_DNA"/>
</dbReference>
<gene>
    <name evidence="2" type="ORF">SDC9_137971</name>
</gene>
<sequence length="100" mass="11436">MIIYDDNFDGIPRICLVKAAHDRLLYPLFLVIAWNHDGYTGCKIRIDSNRLVQGTKKIARKEVCGRHNAINISSSSDRAQRRAVNAHQDDETDENEESHD</sequence>
<protein>
    <submittedName>
        <fullName evidence="2">Uncharacterized protein</fullName>
    </submittedName>
</protein>
<feature type="compositionally biased region" description="Acidic residues" evidence="1">
    <location>
        <begin position="90"/>
        <end position="100"/>
    </location>
</feature>
<evidence type="ECO:0000313" key="2">
    <source>
        <dbReference type="EMBL" id="MPM90848.1"/>
    </source>
</evidence>